<dbReference type="EMBL" id="KP280062">
    <property type="protein sequence ID" value="AJF40693.1"/>
    <property type="molecule type" value="Genomic_DNA"/>
</dbReference>
<evidence type="ECO:0000313" key="2">
    <source>
        <dbReference type="EMBL" id="AJF40693.1"/>
    </source>
</evidence>
<reference evidence="2 3" key="1">
    <citation type="submission" date="2014-12" db="EMBL/GenBank/DDBJ databases">
        <title>Complete genome sequences of three Vibrio cholerae specific bacteriophages.</title>
        <authorList>
            <person name="Bhandare S.G."/>
            <person name="Warry A."/>
            <person name="Emes R.D."/>
            <person name="Hooton S.P.T."/>
            <person name="Barrow P.A."/>
            <person name="Atterbury R.J."/>
        </authorList>
    </citation>
    <scope>NUCLEOTIDE SEQUENCE [LARGE SCALE GENOMIC DNA]</scope>
</reference>
<dbReference type="GeneID" id="26625631"/>
<keyword evidence="1" id="KW-0472">Membrane</keyword>
<proteinExistence type="predicted"/>
<keyword evidence="1" id="KW-1133">Transmembrane helix</keyword>
<organism evidence="2 3">
    <name type="scientific">Vibrio phage phi 1</name>
    <dbReference type="NCBI Taxonomy" id="1589297"/>
    <lineage>
        <taxon>Viruses</taxon>
        <taxon>Duplodnaviria</taxon>
        <taxon>Heunggongvirae</taxon>
        <taxon>Uroviricota</taxon>
        <taxon>Caudoviricetes</taxon>
        <taxon>Schitoviridae</taxon>
        <taxon>Pacinivirus</taxon>
        <taxon>Pacinivirus phi1</taxon>
    </lineage>
</organism>
<feature type="transmembrane region" description="Helical" evidence="1">
    <location>
        <begin position="36"/>
        <end position="59"/>
    </location>
</feature>
<dbReference type="KEGG" id="vg:26625631"/>
<evidence type="ECO:0000313" key="3">
    <source>
        <dbReference type="Proteomes" id="UP000031803"/>
    </source>
</evidence>
<keyword evidence="3" id="KW-1185">Reference proteome</keyword>
<gene>
    <name evidence="2" type="ORF">SBVP1_0035</name>
</gene>
<dbReference type="Proteomes" id="UP000031803">
    <property type="component" value="Segment"/>
</dbReference>
<feature type="transmembrane region" description="Helical" evidence="1">
    <location>
        <begin position="6"/>
        <end position="24"/>
    </location>
</feature>
<sequence>MIYLQLLFYAFVVIYGFYAAINIATNKEPFNTSDSIFNRIAAVVVILIVVLNSTLDFLIGVMKL</sequence>
<dbReference type="RefSeq" id="YP_009198553.1">
    <property type="nucleotide sequence ID" value="NC_028799.1"/>
</dbReference>
<accession>A0A0B5H8J1</accession>
<name>A0A0B5H8J1_9CAUD</name>
<protein>
    <submittedName>
        <fullName evidence="2">Uncharacterized protein</fullName>
    </submittedName>
</protein>
<evidence type="ECO:0000256" key="1">
    <source>
        <dbReference type="SAM" id="Phobius"/>
    </source>
</evidence>
<keyword evidence="1" id="KW-0812">Transmembrane</keyword>